<dbReference type="AlphaFoldDB" id="A0A4Q1VAJ9"/>
<dbReference type="Proteomes" id="UP000290819">
    <property type="component" value="Unassembled WGS sequence"/>
</dbReference>
<keyword evidence="2" id="KW-1185">Reference proteome</keyword>
<gene>
    <name evidence="1" type="ORF">B5V03_14320</name>
</gene>
<dbReference type="EMBL" id="MZXW01000016">
    <property type="protein sequence ID" value="RXT49041.1"/>
    <property type="molecule type" value="Genomic_DNA"/>
</dbReference>
<evidence type="ECO:0000313" key="1">
    <source>
        <dbReference type="EMBL" id="RXT49041.1"/>
    </source>
</evidence>
<reference evidence="1 2" key="1">
    <citation type="submission" date="2017-03" db="EMBL/GenBank/DDBJ databases">
        <authorList>
            <person name="Safronova V.I."/>
            <person name="Sazanova A.L."/>
            <person name="Chirak E.R."/>
        </authorList>
    </citation>
    <scope>NUCLEOTIDE SEQUENCE [LARGE SCALE GENOMIC DNA]</scope>
    <source>
        <strain evidence="1 2">Opo-243</strain>
    </source>
</reference>
<proteinExistence type="predicted"/>
<sequence>MNGRDAAGPSPFEASAALRHLRVTVMDDAICDIRLGRALRQSDQTRHILIQVVSPLANSMAAITRSW</sequence>
<accession>A0A4Q1VAJ9</accession>
<name>A0A4Q1VAJ9_9BRAD</name>
<comment type="caution">
    <text evidence="1">The sequence shown here is derived from an EMBL/GenBank/DDBJ whole genome shotgun (WGS) entry which is preliminary data.</text>
</comment>
<organism evidence="1 2">
    <name type="scientific">Bradyrhizobium betae</name>
    <dbReference type="NCBI Taxonomy" id="244734"/>
    <lineage>
        <taxon>Bacteria</taxon>
        <taxon>Pseudomonadati</taxon>
        <taxon>Pseudomonadota</taxon>
        <taxon>Alphaproteobacteria</taxon>
        <taxon>Hyphomicrobiales</taxon>
        <taxon>Nitrobacteraceae</taxon>
        <taxon>Bradyrhizobium</taxon>
    </lineage>
</organism>
<evidence type="ECO:0000313" key="2">
    <source>
        <dbReference type="Proteomes" id="UP000290819"/>
    </source>
</evidence>
<protein>
    <submittedName>
        <fullName evidence="1">Uncharacterized protein</fullName>
    </submittedName>
</protein>